<accession>A0A550BUK6</accession>
<dbReference type="Proteomes" id="UP000320762">
    <property type="component" value="Unassembled WGS sequence"/>
</dbReference>
<sequence length="342" mass="37718">MRSSIFVSFLALTGAVYASSHDNRHARRHQNHQKRGYTVNKWLQGQSLLDAFNYDVKPADNQGIANYVDGPSSGLVYVDGSEKVVISVDQTPYSDLRNAIRMTTKDTFNPSQNLLFIFDIQHIPCMCGTWPALWFTGSNWPMDGEIDVIEGVHLYKQNTMSVHTGSGCNWPNYIINSLSKLTATKPDVYSCDANSDYESCGGSQDSPSSFGKAFNDAGGGIFALELNDGGIAMHQWNVADVPQDIWENNPNPSGWGDAVYKMPADECVIGDHFKDLMLVINTNLGGFFSEGVWAIDGAGGQETSCQKQTNFNSAADYVKQMGSVFGDDARWIINKIVIYEQN</sequence>
<dbReference type="InterPro" id="IPR050546">
    <property type="entry name" value="Glycosyl_Hydrlase_16"/>
</dbReference>
<organism evidence="2 3">
    <name type="scientific">Schizophyllum amplum</name>
    <dbReference type="NCBI Taxonomy" id="97359"/>
    <lineage>
        <taxon>Eukaryota</taxon>
        <taxon>Fungi</taxon>
        <taxon>Dikarya</taxon>
        <taxon>Basidiomycota</taxon>
        <taxon>Agaricomycotina</taxon>
        <taxon>Agaricomycetes</taxon>
        <taxon>Agaricomycetidae</taxon>
        <taxon>Agaricales</taxon>
        <taxon>Schizophyllaceae</taxon>
        <taxon>Schizophyllum</taxon>
    </lineage>
</organism>
<dbReference type="PANTHER" id="PTHR10963:SF24">
    <property type="entry name" value="GLYCOSIDASE C21B10.07-RELATED"/>
    <property type="match status" value="1"/>
</dbReference>
<dbReference type="EMBL" id="VDMD01000077">
    <property type="protein sequence ID" value="TRM56237.1"/>
    <property type="molecule type" value="Genomic_DNA"/>
</dbReference>
<dbReference type="AlphaFoldDB" id="A0A550BUK6"/>
<name>A0A550BUK6_9AGAR</name>
<dbReference type="SUPFAM" id="SSF49899">
    <property type="entry name" value="Concanavalin A-like lectins/glucanases"/>
    <property type="match status" value="1"/>
</dbReference>
<feature type="signal peptide" evidence="1">
    <location>
        <begin position="1"/>
        <end position="18"/>
    </location>
</feature>
<evidence type="ECO:0000256" key="1">
    <source>
        <dbReference type="SAM" id="SignalP"/>
    </source>
</evidence>
<dbReference type="GO" id="GO:0016787">
    <property type="term" value="F:hydrolase activity"/>
    <property type="evidence" value="ECO:0007669"/>
    <property type="project" value="UniProtKB-KW"/>
</dbReference>
<feature type="chain" id="PRO_5021820761" evidence="1">
    <location>
        <begin position="19"/>
        <end position="342"/>
    </location>
</feature>
<comment type="caution">
    <text evidence="2">The sequence shown here is derived from an EMBL/GenBank/DDBJ whole genome shotgun (WGS) entry which is preliminary data.</text>
</comment>
<evidence type="ECO:0000313" key="2">
    <source>
        <dbReference type="EMBL" id="TRM56237.1"/>
    </source>
</evidence>
<dbReference type="Pfam" id="PF26113">
    <property type="entry name" value="GH16_XgeA"/>
    <property type="match status" value="1"/>
</dbReference>
<keyword evidence="3" id="KW-1185">Reference proteome</keyword>
<protein>
    <submittedName>
        <fullName evidence="2">Glycoside hydrolase family 16 protein</fullName>
    </submittedName>
</protein>
<proteinExistence type="predicted"/>
<dbReference type="InterPro" id="IPR013320">
    <property type="entry name" value="ConA-like_dom_sf"/>
</dbReference>
<gene>
    <name evidence="2" type="ORF">BD626DRAFT_520452</name>
</gene>
<dbReference type="Gene3D" id="2.60.120.200">
    <property type="match status" value="1"/>
</dbReference>
<dbReference type="GO" id="GO:0009251">
    <property type="term" value="P:glucan catabolic process"/>
    <property type="evidence" value="ECO:0007669"/>
    <property type="project" value="TreeGrafter"/>
</dbReference>
<dbReference type="PANTHER" id="PTHR10963">
    <property type="entry name" value="GLYCOSYL HYDROLASE-RELATED"/>
    <property type="match status" value="1"/>
</dbReference>
<keyword evidence="2" id="KW-0378">Hydrolase</keyword>
<dbReference type="OrthoDB" id="192832at2759"/>
<reference evidence="2 3" key="1">
    <citation type="journal article" date="2019" name="New Phytol.">
        <title>Comparative genomics reveals unique wood-decay strategies and fruiting body development in the Schizophyllaceae.</title>
        <authorList>
            <person name="Almasi E."/>
            <person name="Sahu N."/>
            <person name="Krizsan K."/>
            <person name="Balint B."/>
            <person name="Kovacs G.M."/>
            <person name="Kiss B."/>
            <person name="Cseklye J."/>
            <person name="Drula E."/>
            <person name="Henrissat B."/>
            <person name="Nagy I."/>
            <person name="Chovatia M."/>
            <person name="Adam C."/>
            <person name="LaButti K."/>
            <person name="Lipzen A."/>
            <person name="Riley R."/>
            <person name="Grigoriev I.V."/>
            <person name="Nagy L.G."/>
        </authorList>
    </citation>
    <scope>NUCLEOTIDE SEQUENCE [LARGE SCALE GENOMIC DNA]</scope>
    <source>
        <strain evidence="2 3">NL-1724</strain>
    </source>
</reference>
<keyword evidence="1" id="KW-0732">Signal</keyword>
<evidence type="ECO:0000313" key="3">
    <source>
        <dbReference type="Proteomes" id="UP000320762"/>
    </source>
</evidence>